<dbReference type="InterPro" id="IPR010730">
    <property type="entry name" value="HET"/>
</dbReference>
<evidence type="ECO:0000313" key="3">
    <source>
        <dbReference type="Proteomes" id="UP000235672"/>
    </source>
</evidence>
<reference evidence="2 3" key="1">
    <citation type="submission" date="2016-05" db="EMBL/GenBank/DDBJ databases">
        <title>A degradative enzymes factory behind the ericoid mycorrhizal symbiosis.</title>
        <authorList>
            <consortium name="DOE Joint Genome Institute"/>
            <person name="Martino E."/>
            <person name="Morin E."/>
            <person name="Grelet G."/>
            <person name="Kuo A."/>
            <person name="Kohler A."/>
            <person name="Daghino S."/>
            <person name="Barry K."/>
            <person name="Choi C."/>
            <person name="Cichocki N."/>
            <person name="Clum A."/>
            <person name="Copeland A."/>
            <person name="Hainaut M."/>
            <person name="Haridas S."/>
            <person name="Labutti K."/>
            <person name="Lindquist E."/>
            <person name="Lipzen A."/>
            <person name="Khouja H.-R."/>
            <person name="Murat C."/>
            <person name="Ohm R."/>
            <person name="Olson A."/>
            <person name="Spatafora J."/>
            <person name="Veneault-Fourrey C."/>
            <person name="Henrissat B."/>
            <person name="Grigoriev I."/>
            <person name="Martin F."/>
            <person name="Perotto S."/>
        </authorList>
    </citation>
    <scope>NUCLEOTIDE SEQUENCE [LARGE SCALE GENOMIC DNA]</scope>
    <source>
        <strain evidence="2 3">UAMH 7357</strain>
    </source>
</reference>
<accession>A0A2J6Q0M3</accession>
<evidence type="ECO:0000259" key="1">
    <source>
        <dbReference type="Pfam" id="PF06985"/>
    </source>
</evidence>
<dbReference type="AlphaFoldDB" id="A0A2J6Q0M3"/>
<name>A0A2J6Q0M3_9HELO</name>
<organism evidence="2 3">
    <name type="scientific">Hyaloscypha hepaticicola</name>
    <dbReference type="NCBI Taxonomy" id="2082293"/>
    <lineage>
        <taxon>Eukaryota</taxon>
        <taxon>Fungi</taxon>
        <taxon>Dikarya</taxon>
        <taxon>Ascomycota</taxon>
        <taxon>Pezizomycotina</taxon>
        <taxon>Leotiomycetes</taxon>
        <taxon>Helotiales</taxon>
        <taxon>Hyaloscyphaceae</taxon>
        <taxon>Hyaloscypha</taxon>
    </lineage>
</organism>
<dbReference type="EMBL" id="KZ613487">
    <property type="protein sequence ID" value="PMD19845.1"/>
    <property type="molecule type" value="Genomic_DNA"/>
</dbReference>
<dbReference type="InterPro" id="IPR052895">
    <property type="entry name" value="HetReg/Transcr_Mod"/>
</dbReference>
<dbReference type="PANTHER" id="PTHR24148">
    <property type="entry name" value="ANKYRIN REPEAT DOMAIN-CONTAINING PROTEIN 39 HOMOLOG-RELATED"/>
    <property type="match status" value="1"/>
</dbReference>
<proteinExistence type="predicted"/>
<sequence>DPLHATLQRRQLRNFAHYEALSYTWADHDAGQNGDTSKSEVIYVEDFWDVLYITSNCAKALRRVRYPDRSRTIWVDSICINQDNNDECSHQVQLMRQIYANAWSVIVYLGAASGDSDLAMGLLRRKAPRHSKFTSSEASSLKSLFSRPYFSRIWIVQEVALAK</sequence>
<dbReference type="STRING" id="1745343.A0A2J6Q0M3"/>
<keyword evidence="3" id="KW-1185">Reference proteome</keyword>
<protein>
    <submittedName>
        <fullName evidence="2">Heterokaryon incompatibility</fullName>
    </submittedName>
</protein>
<dbReference type="Proteomes" id="UP000235672">
    <property type="component" value="Unassembled WGS sequence"/>
</dbReference>
<feature type="domain" description="Heterokaryon incompatibility" evidence="1">
    <location>
        <begin position="18"/>
        <end position="158"/>
    </location>
</feature>
<dbReference type="OrthoDB" id="2157530at2759"/>
<evidence type="ECO:0000313" key="2">
    <source>
        <dbReference type="EMBL" id="PMD19845.1"/>
    </source>
</evidence>
<dbReference type="PANTHER" id="PTHR24148:SF64">
    <property type="entry name" value="HETEROKARYON INCOMPATIBILITY DOMAIN-CONTAINING PROTEIN"/>
    <property type="match status" value="1"/>
</dbReference>
<dbReference type="Pfam" id="PF06985">
    <property type="entry name" value="HET"/>
    <property type="match status" value="1"/>
</dbReference>
<gene>
    <name evidence="2" type="ORF">NA56DRAFT_555955</name>
</gene>
<feature type="non-terminal residue" evidence="2">
    <location>
        <position position="163"/>
    </location>
</feature>
<feature type="non-terminal residue" evidence="2">
    <location>
        <position position="1"/>
    </location>
</feature>